<dbReference type="OrthoDB" id="7834078at2759"/>
<sequence>MRLSRLLIFFQLILSNDSKSSVYIDKVECGASLKTVSKFNCNVKKFSRIPLLNFGYTLTRKTSNLMGYNVVFRQSSGDSFNKVLELKNIEVCKMIKDASSQPFLKDSIDYIRKFNGNLFRTCEIEGEIFLTNITFGELSVVKYFPAGSYKTFVKVFDSKDANIYNLTLFSKLVHK</sequence>
<evidence type="ECO:0000313" key="3">
    <source>
        <dbReference type="Proteomes" id="UP000183832"/>
    </source>
</evidence>
<keyword evidence="1" id="KW-0732">Signal</keyword>
<name>A0A1J1ISM7_9DIPT</name>
<feature type="signal peptide" evidence="1">
    <location>
        <begin position="1"/>
        <end position="15"/>
    </location>
</feature>
<dbReference type="EMBL" id="CVRI01000058">
    <property type="protein sequence ID" value="CRL02572.1"/>
    <property type="molecule type" value="Genomic_DNA"/>
</dbReference>
<dbReference type="Pfam" id="PF06477">
    <property type="entry name" value="DUF1091"/>
    <property type="match status" value="1"/>
</dbReference>
<dbReference type="AlphaFoldDB" id="A0A1J1ISM7"/>
<dbReference type="InterPro" id="IPR010512">
    <property type="entry name" value="DUF1091"/>
</dbReference>
<protein>
    <submittedName>
        <fullName evidence="2">CLUMA_CG016132, isoform A</fullName>
    </submittedName>
</protein>
<proteinExistence type="predicted"/>
<evidence type="ECO:0000256" key="1">
    <source>
        <dbReference type="SAM" id="SignalP"/>
    </source>
</evidence>
<keyword evidence="3" id="KW-1185">Reference proteome</keyword>
<dbReference type="SMART" id="SM00697">
    <property type="entry name" value="DM8"/>
    <property type="match status" value="1"/>
</dbReference>
<dbReference type="Proteomes" id="UP000183832">
    <property type="component" value="Unassembled WGS sequence"/>
</dbReference>
<feature type="chain" id="PRO_5013289327" evidence="1">
    <location>
        <begin position="16"/>
        <end position="175"/>
    </location>
</feature>
<dbReference type="PANTHER" id="PTHR20898">
    <property type="entry name" value="DAEDALUS ON 3-RELATED-RELATED"/>
    <property type="match status" value="1"/>
</dbReference>
<accession>A0A1J1ISM7</accession>
<evidence type="ECO:0000313" key="2">
    <source>
        <dbReference type="EMBL" id="CRL02572.1"/>
    </source>
</evidence>
<reference evidence="2 3" key="1">
    <citation type="submission" date="2015-04" db="EMBL/GenBank/DDBJ databases">
        <authorList>
            <person name="Syromyatnikov M.Y."/>
            <person name="Popov V.N."/>
        </authorList>
    </citation>
    <scope>NUCLEOTIDE SEQUENCE [LARGE SCALE GENOMIC DNA]</scope>
</reference>
<organism evidence="2 3">
    <name type="scientific">Clunio marinus</name>
    <dbReference type="NCBI Taxonomy" id="568069"/>
    <lineage>
        <taxon>Eukaryota</taxon>
        <taxon>Metazoa</taxon>
        <taxon>Ecdysozoa</taxon>
        <taxon>Arthropoda</taxon>
        <taxon>Hexapoda</taxon>
        <taxon>Insecta</taxon>
        <taxon>Pterygota</taxon>
        <taxon>Neoptera</taxon>
        <taxon>Endopterygota</taxon>
        <taxon>Diptera</taxon>
        <taxon>Nematocera</taxon>
        <taxon>Chironomoidea</taxon>
        <taxon>Chironomidae</taxon>
        <taxon>Clunio</taxon>
    </lineage>
</organism>
<gene>
    <name evidence="2" type="ORF">CLUMA_CG016132</name>
</gene>